<sequence>MPSLLPRRQPDLPARDWFESAHGQVVLACEWPLLDAAGHERPGLPWLCIAPTERPTELDNRHLVWLQVDGGDALAGDVACATGRWPLASESVGTIVLQHAGDCGLAWDEALVEAARVLVPGGRLWLFGLNPLSPYRRYWWRQGITDAEPFTWRRRLRRHGFAPDAVAEGIGPAWNPQRIAAMQTGAGARAAYRLCAEKRSIPFTVTRARAPSPTLTLA</sequence>
<organism evidence="1 2">
    <name type="scientific">Solilutibacter silvestris</name>
    <dbReference type="NCBI Taxonomy" id="1645665"/>
    <lineage>
        <taxon>Bacteria</taxon>
        <taxon>Pseudomonadati</taxon>
        <taxon>Pseudomonadota</taxon>
        <taxon>Gammaproteobacteria</taxon>
        <taxon>Lysobacterales</taxon>
        <taxon>Lysobacteraceae</taxon>
        <taxon>Solilutibacter</taxon>
    </lineage>
</organism>
<dbReference type="EMBL" id="NPZB01000002">
    <property type="protein sequence ID" value="PNS08288.1"/>
    <property type="molecule type" value="Genomic_DNA"/>
</dbReference>
<evidence type="ECO:0008006" key="3">
    <source>
        <dbReference type="Google" id="ProtNLM"/>
    </source>
</evidence>
<dbReference type="Gene3D" id="3.40.50.150">
    <property type="entry name" value="Vaccinia Virus protein VP39"/>
    <property type="match status" value="1"/>
</dbReference>
<protein>
    <recommendedName>
        <fullName evidence="3">Methyltransferase domain-containing protein</fullName>
    </recommendedName>
</protein>
<proteinExistence type="predicted"/>
<evidence type="ECO:0000313" key="1">
    <source>
        <dbReference type="EMBL" id="PNS08288.1"/>
    </source>
</evidence>
<gene>
    <name evidence="1" type="ORF">Lysil_2464</name>
</gene>
<dbReference type="OrthoDB" id="5983563at2"/>
<keyword evidence="2" id="KW-1185">Reference proteome</keyword>
<reference evidence="1 2" key="1">
    <citation type="submission" date="2017-08" db="EMBL/GenBank/DDBJ databases">
        <title>Lysobacter sylvestris genome.</title>
        <authorList>
            <person name="Zhang D.-C."/>
            <person name="Albuquerque L."/>
            <person name="Franca L."/>
            <person name="Froufe H.J.C."/>
            <person name="Barroso C."/>
            <person name="Egas C."/>
            <person name="Da Costa M."/>
            <person name="Margesin R."/>
        </authorList>
    </citation>
    <scope>NUCLEOTIDE SEQUENCE [LARGE SCALE GENOMIC DNA]</scope>
    <source>
        <strain evidence="1 2">AM20-91</strain>
    </source>
</reference>
<dbReference type="RefSeq" id="WP_103075890.1">
    <property type="nucleotide sequence ID" value="NZ_NPZB01000002.1"/>
</dbReference>
<comment type="caution">
    <text evidence="1">The sequence shown here is derived from an EMBL/GenBank/DDBJ whole genome shotgun (WGS) entry which is preliminary data.</text>
</comment>
<dbReference type="InterPro" id="IPR029063">
    <property type="entry name" value="SAM-dependent_MTases_sf"/>
</dbReference>
<dbReference type="AlphaFoldDB" id="A0A2K1PZR8"/>
<accession>A0A2K1PZR8</accession>
<name>A0A2K1PZR8_9GAMM</name>
<dbReference type="SUPFAM" id="SSF53335">
    <property type="entry name" value="S-adenosyl-L-methionine-dependent methyltransferases"/>
    <property type="match status" value="1"/>
</dbReference>
<dbReference type="Proteomes" id="UP000236220">
    <property type="component" value="Unassembled WGS sequence"/>
</dbReference>
<evidence type="ECO:0000313" key="2">
    <source>
        <dbReference type="Proteomes" id="UP000236220"/>
    </source>
</evidence>